<gene>
    <name evidence="1" type="ORF">NEOLEDRAFT_1169839</name>
</gene>
<organism evidence="1 2">
    <name type="scientific">Neolentinus lepideus HHB14362 ss-1</name>
    <dbReference type="NCBI Taxonomy" id="1314782"/>
    <lineage>
        <taxon>Eukaryota</taxon>
        <taxon>Fungi</taxon>
        <taxon>Dikarya</taxon>
        <taxon>Basidiomycota</taxon>
        <taxon>Agaricomycotina</taxon>
        <taxon>Agaricomycetes</taxon>
        <taxon>Gloeophyllales</taxon>
        <taxon>Gloeophyllaceae</taxon>
        <taxon>Neolentinus</taxon>
    </lineage>
</organism>
<sequence>MNGQSVYNPISSLLLQGWILGIHQTSAGTSALDVPHIPDDHGATTCSLEMDSSSLAFGISLPELGLSPDGVGSTNVYTYVDHPHATPTFLAIPEPALPRWTTRPLLLIYYPTSSVYLRAEWDDYDSTDVCTCVDHPHANMSSLGHTFLIIAEPARPRWTTCGLTVVPGISFLPLIHCGHRAKPPREATLGVSGLTGDSTDITCRSSAVETHLPSWVREGASSNFTRDVLNVGQPYNVVVSVHLIIRQLGRASSYPFSVNTTTVTLDNQCASLDALALSLQRGSPIT</sequence>
<reference evidence="1 2" key="1">
    <citation type="journal article" date="2016" name="Mol. Biol. Evol.">
        <title>Comparative Genomics of Early-Diverging Mushroom-Forming Fungi Provides Insights into the Origins of Lignocellulose Decay Capabilities.</title>
        <authorList>
            <person name="Nagy L.G."/>
            <person name="Riley R."/>
            <person name="Tritt A."/>
            <person name="Adam C."/>
            <person name="Daum C."/>
            <person name="Floudas D."/>
            <person name="Sun H."/>
            <person name="Yadav J.S."/>
            <person name="Pangilinan J."/>
            <person name="Larsson K.H."/>
            <person name="Matsuura K."/>
            <person name="Barry K."/>
            <person name="Labutti K."/>
            <person name="Kuo R."/>
            <person name="Ohm R.A."/>
            <person name="Bhattacharya S.S."/>
            <person name="Shirouzu T."/>
            <person name="Yoshinaga Y."/>
            <person name="Martin F.M."/>
            <person name="Grigoriev I.V."/>
            <person name="Hibbett D.S."/>
        </authorList>
    </citation>
    <scope>NUCLEOTIDE SEQUENCE [LARGE SCALE GENOMIC DNA]</scope>
    <source>
        <strain evidence="1 2">HHB14362 ss-1</strain>
    </source>
</reference>
<evidence type="ECO:0000313" key="1">
    <source>
        <dbReference type="EMBL" id="KZT24786.1"/>
    </source>
</evidence>
<dbReference type="EMBL" id="KV425575">
    <property type="protein sequence ID" value="KZT24786.1"/>
    <property type="molecule type" value="Genomic_DNA"/>
</dbReference>
<dbReference type="AlphaFoldDB" id="A0A165S803"/>
<protein>
    <submittedName>
        <fullName evidence="1">Uncharacterized protein</fullName>
    </submittedName>
</protein>
<name>A0A165S803_9AGAM</name>
<evidence type="ECO:0000313" key="2">
    <source>
        <dbReference type="Proteomes" id="UP000076761"/>
    </source>
</evidence>
<dbReference type="InParanoid" id="A0A165S803"/>
<proteinExistence type="predicted"/>
<dbReference type="Proteomes" id="UP000076761">
    <property type="component" value="Unassembled WGS sequence"/>
</dbReference>
<keyword evidence="2" id="KW-1185">Reference proteome</keyword>
<accession>A0A165S803</accession>